<proteinExistence type="predicted"/>
<feature type="transmembrane region" description="Helical" evidence="1">
    <location>
        <begin position="12"/>
        <end position="30"/>
    </location>
</feature>
<dbReference type="Pfam" id="PF17159">
    <property type="entry name" value="MASE3"/>
    <property type="match status" value="1"/>
</dbReference>
<dbReference type="CDD" id="cd01948">
    <property type="entry name" value="EAL"/>
    <property type="match status" value="1"/>
</dbReference>
<dbReference type="Gene3D" id="3.20.20.450">
    <property type="entry name" value="EAL domain"/>
    <property type="match status" value="1"/>
</dbReference>
<feature type="transmembrane region" description="Helical" evidence="1">
    <location>
        <begin position="147"/>
        <end position="166"/>
    </location>
</feature>
<organism evidence="4 5">
    <name type="scientific">Anoxybacillus andreesenii</name>
    <dbReference type="NCBI Taxonomy" id="1325932"/>
    <lineage>
        <taxon>Bacteria</taxon>
        <taxon>Bacillati</taxon>
        <taxon>Bacillota</taxon>
        <taxon>Bacilli</taxon>
        <taxon>Bacillales</taxon>
        <taxon>Anoxybacillaceae</taxon>
        <taxon>Anoxybacillus</taxon>
    </lineage>
</organism>
<feature type="transmembrane region" description="Helical" evidence="1">
    <location>
        <begin position="42"/>
        <end position="66"/>
    </location>
</feature>
<dbReference type="InterPro" id="IPR043128">
    <property type="entry name" value="Rev_trsase/Diguanyl_cyclase"/>
</dbReference>
<dbReference type="PANTHER" id="PTHR44757">
    <property type="entry name" value="DIGUANYLATE CYCLASE DGCP"/>
    <property type="match status" value="1"/>
</dbReference>
<dbReference type="Gene3D" id="3.30.70.270">
    <property type="match status" value="1"/>
</dbReference>
<dbReference type="InterPro" id="IPR033425">
    <property type="entry name" value="MASE3"/>
</dbReference>
<feature type="domain" description="EAL" evidence="2">
    <location>
        <begin position="452"/>
        <end position="705"/>
    </location>
</feature>
<dbReference type="SUPFAM" id="SSF55073">
    <property type="entry name" value="Nucleotide cyclase"/>
    <property type="match status" value="1"/>
</dbReference>
<dbReference type="InterPro" id="IPR000160">
    <property type="entry name" value="GGDEF_dom"/>
</dbReference>
<dbReference type="SMART" id="SM00052">
    <property type="entry name" value="EAL"/>
    <property type="match status" value="1"/>
</dbReference>
<feature type="transmembrane region" description="Helical" evidence="1">
    <location>
        <begin position="116"/>
        <end position="135"/>
    </location>
</feature>
<dbReference type="PROSITE" id="PS50883">
    <property type="entry name" value="EAL"/>
    <property type="match status" value="1"/>
</dbReference>
<dbReference type="PROSITE" id="PS50887">
    <property type="entry name" value="GGDEF"/>
    <property type="match status" value="1"/>
</dbReference>
<dbReference type="CDD" id="cd01949">
    <property type="entry name" value="GGDEF"/>
    <property type="match status" value="1"/>
</dbReference>
<reference evidence="4 5" key="1">
    <citation type="submission" date="2023-07" db="EMBL/GenBank/DDBJ databases">
        <title>Genomic Encyclopedia of Type Strains, Phase IV (KMG-IV): sequencing the most valuable type-strain genomes for metagenomic binning, comparative biology and taxonomic classification.</title>
        <authorList>
            <person name="Goeker M."/>
        </authorList>
    </citation>
    <scope>NUCLEOTIDE SEQUENCE [LARGE SCALE GENOMIC DNA]</scope>
    <source>
        <strain evidence="4 5">DSM 23948</strain>
    </source>
</reference>
<dbReference type="Pfam" id="PF00990">
    <property type="entry name" value="GGDEF"/>
    <property type="match status" value="1"/>
</dbReference>
<dbReference type="SUPFAM" id="SSF141868">
    <property type="entry name" value="EAL domain-like"/>
    <property type="match status" value="1"/>
</dbReference>
<dbReference type="InterPro" id="IPR029787">
    <property type="entry name" value="Nucleotide_cyclase"/>
</dbReference>
<dbReference type="PANTHER" id="PTHR44757:SF2">
    <property type="entry name" value="BIOFILM ARCHITECTURE MAINTENANCE PROTEIN MBAA"/>
    <property type="match status" value="1"/>
</dbReference>
<sequence length="712" mass="82637">MRRWMKNHFLKVNGAIIIVSIILTLLAIIYKESLYGIFGEANYLSLHIIMEIFMVVVSFTIAIQAWMMFPHVLSSYRLWLGSLFFTIALLEVLHLISYKGMPFFITESSPYKATWFYIVGRLTQALGLLIIVASRDRKVSIWWRWKGYLLGGVYTFIWAFIIFNPANFLPELVIDGQGTTILKNSLQYIAIILQIVCIIFLIRRLNQNSKETLHLMLLVASVYLIIGDSMFTSYKSVYDISNFVGHLFQLFGFYFLMRSFYWTSVEEPFQKQKEAQSQLRYLAYHDELTKLPNGRLFKERLEDELKNRAGMKKAILFIDIARFKTVNESLGHSFGDLVLKGVAQRMRQILPTHLLITRMGGDEYTVLMSELTSEKDVISICKQIQNAMNEPFQIQHLRLNVTLNIGVSIYPEHGRTETELLKHAHVAMNEARNEVYRYKIYQKEMDKQLMDRLVLEQDLHRAIAEGNLFITYQPQVDLRTGQIMAFEALLRWRHPERGLISPSDFIPLAEETGLIIPIGEWVLRESCRQLKEWHRMGLPKVGISVNLSTKQFFQQNLPKIVEEILAETGLSPHYLELEITESMTMDVSNATLILQEFRDLGVKIAVDDFGTGYSSLHYLRDLPIDRLKIDQSFVKDIILDKREAAIISMIVSIAQHLQIEVIAEGVEYEEQLQFLREHDCMQIQGYLFSPPLTAEEVVVKFINIQDKAHQYR</sequence>
<dbReference type="EMBL" id="JAUSTU010000004">
    <property type="protein sequence ID" value="MDQ0154801.1"/>
    <property type="molecule type" value="Genomic_DNA"/>
</dbReference>
<dbReference type="Proteomes" id="UP001231362">
    <property type="component" value="Unassembled WGS sequence"/>
</dbReference>
<dbReference type="Pfam" id="PF00563">
    <property type="entry name" value="EAL"/>
    <property type="match status" value="1"/>
</dbReference>
<gene>
    <name evidence="4" type="ORF">J2S07_001105</name>
</gene>
<protein>
    <submittedName>
        <fullName evidence="4">Diguanylate cyclase (GGDEF)-like protein</fullName>
    </submittedName>
</protein>
<evidence type="ECO:0000256" key="1">
    <source>
        <dbReference type="SAM" id="Phobius"/>
    </source>
</evidence>
<accession>A0ABT9V1L7</accession>
<keyword evidence="5" id="KW-1185">Reference proteome</keyword>
<feature type="transmembrane region" description="Helical" evidence="1">
    <location>
        <begin position="186"/>
        <end position="203"/>
    </location>
</feature>
<keyword evidence="1" id="KW-0472">Membrane</keyword>
<feature type="domain" description="GGDEF" evidence="3">
    <location>
        <begin position="311"/>
        <end position="445"/>
    </location>
</feature>
<comment type="caution">
    <text evidence="4">The sequence shown here is derived from an EMBL/GenBank/DDBJ whole genome shotgun (WGS) entry which is preliminary data.</text>
</comment>
<dbReference type="NCBIfam" id="TIGR00254">
    <property type="entry name" value="GGDEF"/>
    <property type="match status" value="1"/>
</dbReference>
<evidence type="ECO:0000313" key="5">
    <source>
        <dbReference type="Proteomes" id="UP001231362"/>
    </source>
</evidence>
<keyword evidence="1" id="KW-1133">Transmembrane helix</keyword>
<evidence type="ECO:0000259" key="2">
    <source>
        <dbReference type="PROSITE" id="PS50883"/>
    </source>
</evidence>
<name>A0ABT9V1L7_9BACL</name>
<evidence type="ECO:0000313" key="4">
    <source>
        <dbReference type="EMBL" id="MDQ0154801.1"/>
    </source>
</evidence>
<dbReference type="InterPro" id="IPR052155">
    <property type="entry name" value="Biofilm_reg_signaling"/>
</dbReference>
<dbReference type="InterPro" id="IPR035919">
    <property type="entry name" value="EAL_sf"/>
</dbReference>
<dbReference type="RefSeq" id="WP_307149393.1">
    <property type="nucleotide sequence ID" value="NZ_JAUSTU010000004.1"/>
</dbReference>
<dbReference type="InterPro" id="IPR001633">
    <property type="entry name" value="EAL_dom"/>
</dbReference>
<keyword evidence="1" id="KW-0812">Transmembrane</keyword>
<feature type="transmembrane region" description="Helical" evidence="1">
    <location>
        <begin position="215"/>
        <end position="234"/>
    </location>
</feature>
<dbReference type="SMART" id="SM00267">
    <property type="entry name" value="GGDEF"/>
    <property type="match status" value="1"/>
</dbReference>
<evidence type="ECO:0000259" key="3">
    <source>
        <dbReference type="PROSITE" id="PS50887"/>
    </source>
</evidence>
<feature type="transmembrane region" description="Helical" evidence="1">
    <location>
        <begin position="78"/>
        <end position="96"/>
    </location>
</feature>